<dbReference type="RefSeq" id="WP_010111154.1">
    <property type="nucleotide sequence ID" value="NZ_CP008726.1"/>
</dbReference>
<dbReference type="PANTHER" id="PTHR34218">
    <property type="entry name" value="PEPTIDASE S45 PENICILLIN AMIDASE"/>
    <property type="match status" value="1"/>
</dbReference>
<dbReference type="GO" id="GO:0016787">
    <property type="term" value="F:hydrolase activity"/>
    <property type="evidence" value="ECO:0007669"/>
    <property type="project" value="InterPro"/>
</dbReference>
<dbReference type="SUPFAM" id="SSF56235">
    <property type="entry name" value="N-terminal nucleophile aminohydrolases (Ntn hydrolases)"/>
    <property type="match status" value="1"/>
</dbReference>
<protein>
    <submittedName>
        <fullName evidence="1">Penicillin amidase family protein</fullName>
    </submittedName>
</protein>
<name>A0AAI8B8T0_9BURK</name>
<organism evidence="1 2">
    <name type="scientific">Burkholderia oklahomensis</name>
    <dbReference type="NCBI Taxonomy" id="342113"/>
    <lineage>
        <taxon>Bacteria</taxon>
        <taxon>Pseudomonadati</taxon>
        <taxon>Pseudomonadota</taxon>
        <taxon>Betaproteobacteria</taxon>
        <taxon>Burkholderiales</taxon>
        <taxon>Burkholderiaceae</taxon>
        <taxon>Burkholderia</taxon>
        <taxon>pseudomallei group</taxon>
    </lineage>
</organism>
<reference evidence="1 2" key="1">
    <citation type="submission" date="2014-06" db="EMBL/GenBank/DDBJ databases">
        <authorList>
            <person name="Bishop-Lilly K.A."/>
            <person name="Broomall S.M."/>
            <person name="Chain P.S."/>
            <person name="Chertkov O."/>
            <person name="Coyne S.R."/>
            <person name="Daligault H.E."/>
            <person name="Davenport K.W."/>
            <person name="Erkkila T."/>
            <person name="Frey K.G."/>
            <person name="Gibbons H.S."/>
            <person name="Gu W."/>
            <person name="Jaissle J."/>
            <person name="Johnson S.L."/>
            <person name="Koroleva G.I."/>
            <person name="Ladner J.T."/>
            <person name="Lo C.-C."/>
            <person name="Minogue T.D."/>
            <person name="Munk C."/>
            <person name="Palacios G.F."/>
            <person name="Redden C.L."/>
            <person name="Rosenzweig C.N."/>
            <person name="Scholz M.B."/>
            <person name="Teshima H."/>
            <person name="Xu Y."/>
        </authorList>
    </citation>
    <scope>NUCLEOTIDE SEQUENCE [LARGE SCALE GENOMIC DNA]</scope>
    <source>
        <strain evidence="1 2">EO147</strain>
    </source>
</reference>
<accession>A0AAI8B8T0</accession>
<sequence length="158" mass="17621">MADIQSLSLNFMFASRSGDTGVKTVGRVPRRRTGLKHTLAPNDWDSFLEFDALRELLNPPSGVIVNCNNPIADARDDVPPALLWNPSFRAWRVDTLLKAKSTWTVGDMEAVLGDTTHFHARQRLPMLLPLLDAHAGEHVALLRQWDCRDERASPAALV</sequence>
<evidence type="ECO:0000313" key="1">
    <source>
        <dbReference type="EMBL" id="AIO68268.1"/>
    </source>
</evidence>
<gene>
    <name evidence="1" type="ORF">DM82_1420</name>
</gene>
<evidence type="ECO:0000313" key="2">
    <source>
        <dbReference type="Proteomes" id="UP000029424"/>
    </source>
</evidence>
<dbReference type="Proteomes" id="UP000029424">
    <property type="component" value="Chromosome 1"/>
</dbReference>
<dbReference type="Gene3D" id="3.60.20.10">
    <property type="entry name" value="Glutamine Phosphoribosylpyrophosphate, subunit 1, domain 1"/>
    <property type="match status" value="1"/>
</dbReference>
<dbReference type="PANTHER" id="PTHR34218:SF3">
    <property type="entry name" value="ACYL-HOMOSERINE LACTONE ACYLASE PVDQ"/>
    <property type="match status" value="1"/>
</dbReference>
<dbReference type="EMBL" id="CP008726">
    <property type="protein sequence ID" value="AIO68268.1"/>
    <property type="molecule type" value="Genomic_DNA"/>
</dbReference>
<keyword evidence="2" id="KW-1185">Reference proteome</keyword>
<dbReference type="Pfam" id="PF01804">
    <property type="entry name" value="Penicil_amidase"/>
    <property type="match status" value="1"/>
</dbReference>
<dbReference type="KEGG" id="bok:DM82_1420"/>
<dbReference type="GO" id="GO:0017000">
    <property type="term" value="P:antibiotic biosynthetic process"/>
    <property type="evidence" value="ECO:0007669"/>
    <property type="project" value="InterPro"/>
</dbReference>
<proteinExistence type="predicted"/>
<dbReference type="InterPro" id="IPR029055">
    <property type="entry name" value="Ntn_hydrolases_N"/>
</dbReference>
<dbReference type="InterPro" id="IPR002692">
    <property type="entry name" value="S45"/>
</dbReference>
<dbReference type="AlphaFoldDB" id="A0AAI8B8T0"/>